<organism evidence="5">
    <name type="scientific">Micromonas pusilla (strain CCMP1545)</name>
    <name type="common">Picoplanktonic green alga</name>
    <dbReference type="NCBI Taxonomy" id="564608"/>
    <lineage>
        <taxon>Eukaryota</taxon>
        <taxon>Viridiplantae</taxon>
        <taxon>Chlorophyta</taxon>
        <taxon>Mamiellophyceae</taxon>
        <taxon>Mamiellales</taxon>
        <taxon>Mamiellaceae</taxon>
        <taxon>Micromonas</taxon>
    </lineage>
</organism>
<proteinExistence type="inferred from homology"/>
<evidence type="ECO:0000313" key="5">
    <source>
        <dbReference type="Proteomes" id="UP000001876"/>
    </source>
</evidence>
<dbReference type="KEGG" id="mpp:MICPUCDRAFT_45867"/>
<keyword evidence="5" id="KW-1185">Reference proteome</keyword>
<feature type="compositionally biased region" description="Low complexity" evidence="2">
    <location>
        <begin position="26"/>
        <end position="41"/>
    </location>
</feature>
<dbReference type="InterPro" id="IPR026697">
    <property type="entry name" value="DNAAF6"/>
</dbReference>
<dbReference type="AlphaFoldDB" id="C1N306"/>
<dbReference type="GO" id="GO:0045505">
    <property type="term" value="F:dynein intermediate chain binding"/>
    <property type="evidence" value="ECO:0007669"/>
    <property type="project" value="TreeGrafter"/>
</dbReference>
<dbReference type="CDD" id="cd00298">
    <property type="entry name" value="ACD_sHsps_p23-like"/>
    <property type="match status" value="1"/>
</dbReference>
<dbReference type="OrthoDB" id="25887at2759"/>
<feature type="region of interest" description="Disordered" evidence="2">
    <location>
        <begin position="76"/>
        <end position="97"/>
    </location>
</feature>
<sequence length="206" mass="22027">MAGVGDMLAISSLLGGGDRDDDERASSSAAATGASNSNPAAIYVGKDDGVPVPAVKRGGIRARADPKAVWDASELEDDFDFDDDDDDDGGGGDGDGSFALKTPKYEFLYKQAVSTADAFLGMAHNKDPGTRSCEDVVMKMYLPGTTAMRDLDLDVQKDRLRLRSALYKLSVYLPHVVDPDAGKAEWDAARECLKVTMPIAEEDGEW</sequence>
<dbReference type="eggNOG" id="ENOG502RZWX">
    <property type="taxonomic scope" value="Eukaryota"/>
</dbReference>
<gene>
    <name evidence="4" type="ORF">MICPUCDRAFT_45867</name>
</gene>
<feature type="region of interest" description="Disordered" evidence="2">
    <location>
        <begin position="12"/>
        <end position="58"/>
    </location>
</feature>
<dbReference type="Proteomes" id="UP000001876">
    <property type="component" value="Unassembled WGS sequence"/>
</dbReference>
<dbReference type="STRING" id="564608.C1N306"/>
<comment type="similarity">
    <text evidence="1">Belongs to the PIH1 family.</text>
</comment>
<dbReference type="GO" id="GO:0070286">
    <property type="term" value="P:axonemal dynein complex assembly"/>
    <property type="evidence" value="ECO:0007669"/>
    <property type="project" value="InterPro"/>
</dbReference>
<accession>C1N306</accession>
<name>C1N306_MICPC</name>
<dbReference type="EMBL" id="GG663746">
    <property type="protein sequence ID" value="EEH53346.1"/>
    <property type="molecule type" value="Genomic_DNA"/>
</dbReference>
<dbReference type="Pfam" id="PF18201">
    <property type="entry name" value="PIH1_CS"/>
    <property type="match status" value="1"/>
</dbReference>
<dbReference type="GO" id="GO:0051087">
    <property type="term" value="F:protein-folding chaperone binding"/>
    <property type="evidence" value="ECO:0007669"/>
    <property type="project" value="InterPro"/>
</dbReference>
<dbReference type="PANTHER" id="PTHR21083:SF0">
    <property type="entry name" value="DYNEIN AXONEMAL ASSEMBLY FACTOR 6"/>
    <property type="match status" value="1"/>
</dbReference>
<dbReference type="GeneID" id="9687735"/>
<feature type="domain" description="PIH1D1/2/3 CS-like" evidence="3">
    <location>
        <begin position="102"/>
        <end position="199"/>
    </location>
</feature>
<dbReference type="GO" id="GO:0005737">
    <property type="term" value="C:cytoplasm"/>
    <property type="evidence" value="ECO:0007669"/>
    <property type="project" value="TreeGrafter"/>
</dbReference>
<dbReference type="PANTHER" id="PTHR21083">
    <property type="entry name" value="TWISTER"/>
    <property type="match status" value="1"/>
</dbReference>
<dbReference type="RefSeq" id="XP_003062527.1">
    <property type="nucleotide sequence ID" value="XM_003062481.1"/>
</dbReference>
<evidence type="ECO:0000256" key="1">
    <source>
        <dbReference type="ARBA" id="ARBA00008511"/>
    </source>
</evidence>
<reference evidence="4 5" key="1">
    <citation type="journal article" date="2009" name="Science">
        <title>Green evolution and dynamic adaptations revealed by genomes of the marine picoeukaryotes Micromonas.</title>
        <authorList>
            <person name="Worden A.Z."/>
            <person name="Lee J.H."/>
            <person name="Mock T."/>
            <person name="Rouze P."/>
            <person name="Simmons M.P."/>
            <person name="Aerts A.L."/>
            <person name="Allen A.E."/>
            <person name="Cuvelier M.L."/>
            <person name="Derelle E."/>
            <person name="Everett M.V."/>
            <person name="Foulon E."/>
            <person name="Grimwood J."/>
            <person name="Gundlach H."/>
            <person name="Henrissat B."/>
            <person name="Napoli C."/>
            <person name="McDonald S.M."/>
            <person name="Parker M.S."/>
            <person name="Rombauts S."/>
            <person name="Salamov A."/>
            <person name="Von Dassow P."/>
            <person name="Badger J.H."/>
            <person name="Coutinho P.M."/>
            <person name="Demir E."/>
            <person name="Dubchak I."/>
            <person name="Gentemann C."/>
            <person name="Eikrem W."/>
            <person name="Gready J.E."/>
            <person name="John U."/>
            <person name="Lanier W."/>
            <person name="Lindquist E.A."/>
            <person name="Lucas S."/>
            <person name="Mayer K.F."/>
            <person name="Moreau H."/>
            <person name="Not F."/>
            <person name="Otillar R."/>
            <person name="Panaud O."/>
            <person name="Pangilinan J."/>
            <person name="Paulsen I."/>
            <person name="Piegu B."/>
            <person name="Poliakov A."/>
            <person name="Robbens S."/>
            <person name="Schmutz J."/>
            <person name="Toulza E."/>
            <person name="Wyss T."/>
            <person name="Zelensky A."/>
            <person name="Zhou K."/>
            <person name="Armbrust E.V."/>
            <person name="Bhattacharya D."/>
            <person name="Goodenough U.W."/>
            <person name="Van de Peer Y."/>
            <person name="Grigoriev I.V."/>
        </authorList>
    </citation>
    <scope>NUCLEOTIDE SEQUENCE [LARGE SCALE GENOMIC DNA]</scope>
    <source>
        <strain evidence="4 5">CCMP1545</strain>
    </source>
</reference>
<evidence type="ECO:0000313" key="4">
    <source>
        <dbReference type="EMBL" id="EEH53346.1"/>
    </source>
</evidence>
<dbReference type="InterPro" id="IPR041442">
    <property type="entry name" value="PIH1D1/2/3_CS-like"/>
</dbReference>
<evidence type="ECO:0000256" key="2">
    <source>
        <dbReference type="SAM" id="MobiDB-lite"/>
    </source>
</evidence>
<protein>
    <submittedName>
        <fullName evidence="4">Predicted protein</fullName>
    </submittedName>
</protein>
<feature type="compositionally biased region" description="Acidic residues" evidence="2">
    <location>
        <begin position="76"/>
        <end position="90"/>
    </location>
</feature>
<dbReference type="OMA" id="GSSAKWH"/>
<evidence type="ECO:0000259" key="3">
    <source>
        <dbReference type="Pfam" id="PF18201"/>
    </source>
</evidence>